<accession>A0A0F4GU61</accession>
<feature type="region of interest" description="Disordered" evidence="1">
    <location>
        <begin position="151"/>
        <end position="181"/>
    </location>
</feature>
<proteinExistence type="predicted"/>
<keyword evidence="3" id="KW-1185">Reference proteome</keyword>
<reference evidence="2 3" key="1">
    <citation type="submission" date="2015-03" db="EMBL/GenBank/DDBJ databases">
        <title>RNA-seq based gene annotation and comparative genomics of four Zymoseptoria species reveal species-specific pathogenicity related genes and transposable element activity.</title>
        <authorList>
            <person name="Grandaubert J."/>
            <person name="Bhattacharyya A."/>
            <person name="Stukenbrock E.H."/>
        </authorList>
    </citation>
    <scope>NUCLEOTIDE SEQUENCE [LARGE SCALE GENOMIC DNA]</scope>
    <source>
        <strain evidence="2 3">Zb18110</strain>
    </source>
</reference>
<evidence type="ECO:0000256" key="1">
    <source>
        <dbReference type="SAM" id="MobiDB-lite"/>
    </source>
</evidence>
<name>A0A0F4GU61_9PEZI</name>
<evidence type="ECO:0000313" key="3">
    <source>
        <dbReference type="Proteomes" id="UP000033647"/>
    </source>
</evidence>
<protein>
    <submittedName>
        <fullName evidence="2">Uncharacterized protein</fullName>
    </submittedName>
</protein>
<comment type="caution">
    <text evidence="2">The sequence shown here is derived from an EMBL/GenBank/DDBJ whole genome shotgun (WGS) entry which is preliminary data.</text>
</comment>
<gene>
    <name evidence="2" type="ORF">TI39_contig352g00026</name>
</gene>
<dbReference type="EMBL" id="LAFY01000344">
    <property type="protein sequence ID" value="KJX99755.1"/>
    <property type="molecule type" value="Genomic_DNA"/>
</dbReference>
<dbReference type="Proteomes" id="UP000033647">
    <property type="component" value="Unassembled WGS sequence"/>
</dbReference>
<feature type="region of interest" description="Disordered" evidence="1">
    <location>
        <begin position="114"/>
        <end position="135"/>
    </location>
</feature>
<sequence>MDPGCRHTYGHPLATIGFRLCMLPDLGPYHLEMARVIDVHERRCKAEHESLPEREPKHPVFTTLANIGVHADSKYQNPFVDMDDYPEYAATHRRDVDEEMEEMTVSMQSINEVDETQFSEEEGRRRGATRSGKVSRGIARQAIANLLRVDEVRKPPPEKAAPQVMTPQAKRGTITAVFRTK</sequence>
<organism evidence="2 3">
    <name type="scientific">Zymoseptoria brevis</name>
    <dbReference type="NCBI Taxonomy" id="1047168"/>
    <lineage>
        <taxon>Eukaryota</taxon>
        <taxon>Fungi</taxon>
        <taxon>Dikarya</taxon>
        <taxon>Ascomycota</taxon>
        <taxon>Pezizomycotina</taxon>
        <taxon>Dothideomycetes</taxon>
        <taxon>Dothideomycetidae</taxon>
        <taxon>Mycosphaerellales</taxon>
        <taxon>Mycosphaerellaceae</taxon>
        <taxon>Zymoseptoria</taxon>
    </lineage>
</organism>
<evidence type="ECO:0000313" key="2">
    <source>
        <dbReference type="EMBL" id="KJX99755.1"/>
    </source>
</evidence>
<dbReference type="AlphaFoldDB" id="A0A0F4GU61"/>